<evidence type="ECO:0000256" key="1">
    <source>
        <dbReference type="ARBA" id="ARBA00022723"/>
    </source>
</evidence>
<dbReference type="EMBL" id="ML735003">
    <property type="protein sequence ID" value="KAB8202481.1"/>
    <property type="molecule type" value="Genomic_DNA"/>
</dbReference>
<dbReference type="Pfam" id="PF00097">
    <property type="entry name" value="zf-C3HC4"/>
    <property type="match status" value="1"/>
</dbReference>
<evidence type="ECO:0000313" key="7">
    <source>
        <dbReference type="EMBL" id="KAB8202481.1"/>
    </source>
</evidence>
<dbReference type="SUPFAM" id="SSF57850">
    <property type="entry name" value="RING/U-box"/>
    <property type="match status" value="1"/>
</dbReference>
<feature type="compositionally biased region" description="Low complexity" evidence="5">
    <location>
        <begin position="1"/>
        <end position="15"/>
    </location>
</feature>
<sequence length="200" mass="21995">MDRSSSTRGPLPSSSHTIQASHPRRRRPSDHIESSETRGEGRKRRRLSSSNVATRSAQSALDHHEDDIESIDLTEVEGPSALAKVLAKQREDAVRAQQSVEPEKGQSILNSYKCPVCMDTPEDATSTICGHLFCHKCIIDTLKFSEEQRADTSSKGPRGTCPVCRKPLARNDVPGSKRNLVPLQLKLVTKKRNTTVPSSG</sequence>
<feature type="domain" description="RING-type" evidence="6">
    <location>
        <begin position="114"/>
        <end position="165"/>
    </location>
</feature>
<reference evidence="7 8" key="1">
    <citation type="submission" date="2019-04" db="EMBL/GenBank/DDBJ databases">
        <title>Fungal friends and foes A comparative genomics study of 23 Aspergillus species from section Flavi.</title>
        <authorList>
            <consortium name="DOE Joint Genome Institute"/>
            <person name="Kjaerbolling I."/>
            <person name="Vesth T.C."/>
            <person name="Frisvad J.C."/>
            <person name="Nybo J.L."/>
            <person name="Theobald S."/>
            <person name="Kildgaard S."/>
            <person name="Petersen T.I."/>
            <person name="Kuo A."/>
            <person name="Sato A."/>
            <person name="Lyhne E.K."/>
            <person name="Kogle M.E."/>
            <person name="Wiebenga A."/>
            <person name="Kun R.S."/>
            <person name="Lubbers R.J."/>
            <person name="Makela M.R."/>
            <person name="Barry K."/>
            <person name="Chovatia M."/>
            <person name="Clum A."/>
            <person name="Daum C."/>
            <person name="Haridas S."/>
            <person name="He G."/>
            <person name="LaButti K."/>
            <person name="Lipzen A."/>
            <person name="Mondo S."/>
            <person name="Pangilinan J."/>
            <person name="Riley R."/>
            <person name="Salamov A."/>
            <person name="Simmons B.A."/>
            <person name="Magnuson J.K."/>
            <person name="Henrissat B."/>
            <person name="Mortensen U.H."/>
            <person name="Larsen T.O."/>
            <person name="De vries R.P."/>
            <person name="Grigoriev I.V."/>
            <person name="Machida M."/>
            <person name="Baker S.E."/>
            <person name="Andersen M.R."/>
        </authorList>
    </citation>
    <scope>NUCLEOTIDE SEQUENCE [LARGE SCALE GENOMIC DNA]</scope>
    <source>
        <strain evidence="7 8">CBS 117618</strain>
    </source>
</reference>
<gene>
    <name evidence="7" type="ORF">BDV34DRAFT_200803</name>
</gene>
<keyword evidence="1" id="KW-0479">Metal-binding</keyword>
<dbReference type="PANTHER" id="PTHR23041:SF78">
    <property type="entry name" value="E3 UBIQUITIN-PROTEIN LIGASE RNF4"/>
    <property type="match status" value="1"/>
</dbReference>
<dbReference type="VEuPathDB" id="FungiDB:BDV34DRAFT_200803"/>
<feature type="compositionally biased region" description="Basic and acidic residues" evidence="5">
    <location>
        <begin position="29"/>
        <end position="40"/>
    </location>
</feature>
<dbReference type="InterPro" id="IPR017907">
    <property type="entry name" value="Znf_RING_CS"/>
</dbReference>
<dbReference type="PROSITE" id="PS00518">
    <property type="entry name" value="ZF_RING_1"/>
    <property type="match status" value="1"/>
</dbReference>
<feature type="compositionally biased region" description="Polar residues" evidence="5">
    <location>
        <begin position="48"/>
        <end position="59"/>
    </location>
</feature>
<feature type="region of interest" description="Disordered" evidence="5">
    <location>
        <begin position="1"/>
        <end position="76"/>
    </location>
</feature>
<accession>A0A5N6DBJ4</accession>
<dbReference type="Proteomes" id="UP000326532">
    <property type="component" value="Unassembled WGS sequence"/>
</dbReference>
<feature type="region of interest" description="Disordered" evidence="5">
    <location>
        <begin position="148"/>
        <end position="167"/>
    </location>
</feature>
<evidence type="ECO:0000259" key="6">
    <source>
        <dbReference type="PROSITE" id="PS50089"/>
    </source>
</evidence>
<dbReference type="GO" id="GO:0008270">
    <property type="term" value="F:zinc ion binding"/>
    <property type="evidence" value="ECO:0007669"/>
    <property type="project" value="UniProtKB-KW"/>
</dbReference>
<dbReference type="Gene3D" id="3.30.40.10">
    <property type="entry name" value="Zinc/RING finger domain, C3HC4 (zinc finger)"/>
    <property type="match status" value="1"/>
</dbReference>
<proteinExistence type="predicted"/>
<dbReference type="InterPro" id="IPR013083">
    <property type="entry name" value="Znf_RING/FYVE/PHD"/>
</dbReference>
<keyword evidence="8" id="KW-1185">Reference proteome</keyword>
<dbReference type="UniPathway" id="UPA00143"/>
<dbReference type="InterPro" id="IPR047134">
    <property type="entry name" value="RNF4"/>
</dbReference>
<keyword evidence="2 4" id="KW-0863">Zinc-finger</keyword>
<evidence type="ECO:0000256" key="2">
    <source>
        <dbReference type="ARBA" id="ARBA00022771"/>
    </source>
</evidence>
<organism evidence="7 8">
    <name type="scientific">Aspergillus parasiticus</name>
    <dbReference type="NCBI Taxonomy" id="5067"/>
    <lineage>
        <taxon>Eukaryota</taxon>
        <taxon>Fungi</taxon>
        <taxon>Dikarya</taxon>
        <taxon>Ascomycota</taxon>
        <taxon>Pezizomycotina</taxon>
        <taxon>Eurotiomycetes</taxon>
        <taxon>Eurotiomycetidae</taxon>
        <taxon>Eurotiales</taxon>
        <taxon>Aspergillaceae</taxon>
        <taxon>Aspergillus</taxon>
        <taxon>Aspergillus subgen. Circumdati</taxon>
    </lineage>
</organism>
<dbReference type="AlphaFoldDB" id="A0A5N6DBJ4"/>
<dbReference type="PANTHER" id="PTHR23041">
    <property type="entry name" value="RING FINGER DOMAIN-CONTAINING"/>
    <property type="match status" value="1"/>
</dbReference>
<dbReference type="GO" id="GO:0016567">
    <property type="term" value="P:protein ubiquitination"/>
    <property type="evidence" value="ECO:0007669"/>
    <property type="project" value="UniProtKB-UniPathway"/>
</dbReference>
<evidence type="ECO:0000256" key="5">
    <source>
        <dbReference type="SAM" id="MobiDB-lite"/>
    </source>
</evidence>
<evidence type="ECO:0000256" key="4">
    <source>
        <dbReference type="PROSITE-ProRule" id="PRU00175"/>
    </source>
</evidence>
<dbReference type="OMA" id="HKCIIDT"/>
<dbReference type="InterPro" id="IPR001841">
    <property type="entry name" value="Znf_RING"/>
</dbReference>
<dbReference type="SMART" id="SM00184">
    <property type="entry name" value="RING"/>
    <property type="match status" value="1"/>
</dbReference>
<dbReference type="InterPro" id="IPR018957">
    <property type="entry name" value="Znf_C3HC4_RING-type"/>
</dbReference>
<name>A0A5N6DBJ4_ASPPA</name>
<keyword evidence="3" id="KW-0862">Zinc</keyword>
<dbReference type="PROSITE" id="PS50089">
    <property type="entry name" value="ZF_RING_2"/>
    <property type="match status" value="1"/>
</dbReference>
<evidence type="ECO:0000256" key="3">
    <source>
        <dbReference type="ARBA" id="ARBA00022833"/>
    </source>
</evidence>
<protein>
    <recommendedName>
        <fullName evidence="6">RING-type domain-containing protein</fullName>
    </recommendedName>
</protein>
<evidence type="ECO:0000313" key="8">
    <source>
        <dbReference type="Proteomes" id="UP000326532"/>
    </source>
</evidence>